<keyword evidence="7 8" id="KW-0472">Membrane</keyword>
<evidence type="ECO:0000256" key="4">
    <source>
        <dbReference type="ARBA" id="ARBA00022475"/>
    </source>
</evidence>
<accession>I2Q466</accession>
<feature type="transmembrane region" description="Helical" evidence="8">
    <location>
        <begin position="96"/>
        <end position="115"/>
    </location>
</feature>
<protein>
    <recommendedName>
        <fullName evidence="8">Probable membrane transporter protein</fullName>
    </recommendedName>
</protein>
<dbReference type="HOGENOM" id="CLU_054750_5_4_7"/>
<keyword evidence="5 8" id="KW-0812">Transmembrane</keyword>
<comment type="subcellular location">
    <subcellularLocation>
        <location evidence="1 8">Cell membrane</location>
        <topology evidence="1 8">Multi-pass membrane protein</topology>
    </subcellularLocation>
</comment>
<comment type="similarity">
    <text evidence="2 8">Belongs to the 4-toluene sulfonate uptake permease (TSUP) (TC 2.A.102) family.</text>
</comment>
<dbReference type="eggNOG" id="COG0730">
    <property type="taxonomic scope" value="Bacteria"/>
</dbReference>
<feature type="transmembrane region" description="Helical" evidence="8">
    <location>
        <begin position="71"/>
        <end position="90"/>
    </location>
</feature>
<feature type="transmembrane region" description="Helical" evidence="8">
    <location>
        <begin position="41"/>
        <end position="59"/>
    </location>
</feature>
<dbReference type="PANTHER" id="PTHR30269:SF37">
    <property type="entry name" value="MEMBRANE TRANSPORTER PROTEIN"/>
    <property type="match status" value="1"/>
</dbReference>
<feature type="transmembrane region" description="Helical" evidence="8">
    <location>
        <begin position="196"/>
        <end position="215"/>
    </location>
</feature>
<dbReference type="AlphaFoldDB" id="I2Q466"/>
<dbReference type="OrthoDB" id="7843147at2"/>
<dbReference type="GO" id="GO:0005886">
    <property type="term" value="C:plasma membrane"/>
    <property type="evidence" value="ECO:0007669"/>
    <property type="project" value="UniProtKB-SubCell"/>
</dbReference>
<dbReference type="STRING" id="596152.DesU5LDRAFT_2929"/>
<evidence type="ECO:0000256" key="5">
    <source>
        <dbReference type="ARBA" id="ARBA00022692"/>
    </source>
</evidence>
<gene>
    <name evidence="9" type="ORF">DesU5LDRAFT_2929</name>
</gene>
<evidence type="ECO:0000256" key="8">
    <source>
        <dbReference type="RuleBase" id="RU363041"/>
    </source>
</evidence>
<evidence type="ECO:0000256" key="3">
    <source>
        <dbReference type="ARBA" id="ARBA00022448"/>
    </source>
</evidence>
<evidence type="ECO:0000313" key="9">
    <source>
        <dbReference type="EMBL" id="EIG54572.1"/>
    </source>
</evidence>
<dbReference type="InterPro" id="IPR052017">
    <property type="entry name" value="TSUP"/>
</dbReference>
<name>I2Q466_9BACT</name>
<feature type="transmembrane region" description="Helical" evidence="8">
    <location>
        <begin position="169"/>
        <end position="189"/>
    </location>
</feature>
<organism evidence="9">
    <name type="scientific">Desulfovibrio sp. U5L</name>
    <dbReference type="NCBI Taxonomy" id="596152"/>
    <lineage>
        <taxon>Bacteria</taxon>
        <taxon>Pseudomonadati</taxon>
        <taxon>Thermodesulfobacteriota</taxon>
        <taxon>Desulfovibrionia</taxon>
        <taxon>Desulfovibrionales</taxon>
        <taxon>Desulfovibrionaceae</taxon>
        <taxon>Desulfovibrio</taxon>
    </lineage>
</organism>
<feature type="transmembrane region" description="Helical" evidence="8">
    <location>
        <begin position="127"/>
        <end position="149"/>
    </location>
</feature>
<reference evidence="9" key="1">
    <citation type="submission" date="2011-11" db="EMBL/GenBank/DDBJ databases">
        <title>Improved High-Quality Draft sequence of Desulfovibrio sp. U5L.</title>
        <authorList>
            <consortium name="US DOE Joint Genome Institute"/>
            <person name="Lucas S."/>
            <person name="Han J."/>
            <person name="Lapidus A."/>
            <person name="Cheng J.-F."/>
            <person name="Goodwin L."/>
            <person name="Pitluck S."/>
            <person name="Peters L."/>
            <person name="Ovchinnikova G."/>
            <person name="Held B."/>
            <person name="Detter J.C."/>
            <person name="Han C."/>
            <person name="Tapia R."/>
            <person name="Land M."/>
            <person name="Hauser L."/>
            <person name="Kyrpides N."/>
            <person name="Ivanova N."/>
            <person name="Pagani I."/>
            <person name="Gabster J."/>
            <person name="Walker C."/>
            <person name="Stolyar S."/>
            <person name="Stahl D."/>
            <person name="Arkin A."/>
            <person name="Dehal P."/>
            <person name="Hazen T."/>
            <person name="Woyke T."/>
        </authorList>
    </citation>
    <scope>NUCLEOTIDE SEQUENCE [LARGE SCALE GENOMIC DNA]</scope>
    <source>
        <strain evidence="9">U5L</strain>
    </source>
</reference>
<dbReference type="InterPro" id="IPR002781">
    <property type="entry name" value="TM_pro_TauE-like"/>
</dbReference>
<feature type="transmembrane region" description="Helical" evidence="8">
    <location>
        <begin position="221"/>
        <end position="243"/>
    </location>
</feature>
<keyword evidence="6 8" id="KW-1133">Transmembrane helix</keyword>
<keyword evidence="3" id="KW-0813">Transport</keyword>
<evidence type="ECO:0000256" key="6">
    <source>
        <dbReference type="ARBA" id="ARBA00022989"/>
    </source>
</evidence>
<dbReference type="Pfam" id="PF01925">
    <property type="entry name" value="TauE"/>
    <property type="match status" value="1"/>
</dbReference>
<evidence type="ECO:0000256" key="2">
    <source>
        <dbReference type="ARBA" id="ARBA00009142"/>
    </source>
</evidence>
<sequence length="244" mass="24273">MDASLLLALTAAGFGAGFTQGLAGFGSTLVALPCLVLVMDLRQATPVACILAIVLNAVLACRLGGHVRTRALGLLLAASLPGMAVGAYGLRFLPDPWLKGLLALAILGYVAWFVGRSGPARRAGWKFGVAAGFLAGSLGAAIGVNGPPVVAFVSRLGIDRNAVRGTQTAYFFLAGIGVVASQAAAGLVTGQVLARTAVAVPALLVGLAAGMAGCGRISEAAFARVILAVLVLTAASLLVQVAAG</sequence>
<proteinExistence type="inferred from homology"/>
<dbReference type="PANTHER" id="PTHR30269">
    <property type="entry name" value="TRANSMEMBRANE PROTEIN YFCA"/>
    <property type="match status" value="1"/>
</dbReference>
<keyword evidence="4 8" id="KW-1003">Cell membrane</keyword>
<evidence type="ECO:0000256" key="1">
    <source>
        <dbReference type="ARBA" id="ARBA00004651"/>
    </source>
</evidence>
<evidence type="ECO:0000256" key="7">
    <source>
        <dbReference type="ARBA" id="ARBA00023136"/>
    </source>
</evidence>
<dbReference type="EMBL" id="JH600068">
    <property type="protein sequence ID" value="EIG54572.1"/>
    <property type="molecule type" value="Genomic_DNA"/>
</dbReference>